<sequence>MNKKNKIGIIIIIILLIAIAGFLISIMNSAIVVNDVAGVDNVELNSSLFSKSGGILENAKDDYHAQNGDFFIKYLQTGDTITFSNTSEKYNETDFYSDSGWIVDDGYTVYEPMTIAGIKGYYITDNEKAINENMQLGDVFVFVMNDKVYTISVSNENETFPSLLLDKEGINLLLNAWLKASGFKQTWNYPETISDVDNKAKIMKSNEDSNQSEGNTKVINGVIYTKEEDGLIYELHPGDPGYEKEIKKYK</sequence>
<keyword evidence="1" id="KW-0812">Transmembrane</keyword>
<dbReference type="EMBL" id="VSSQ01000019">
    <property type="protein sequence ID" value="MPL62865.1"/>
    <property type="molecule type" value="Genomic_DNA"/>
</dbReference>
<reference evidence="2" key="1">
    <citation type="submission" date="2019-08" db="EMBL/GenBank/DDBJ databases">
        <authorList>
            <person name="Kucharzyk K."/>
            <person name="Murdoch R.W."/>
            <person name="Higgins S."/>
            <person name="Loffler F."/>
        </authorList>
    </citation>
    <scope>NUCLEOTIDE SEQUENCE</scope>
</reference>
<evidence type="ECO:0000256" key="1">
    <source>
        <dbReference type="SAM" id="Phobius"/>
    </source>
</evidence>
<name>A0A644T7F3_9ZZZZ</name>
<protein>
    <submittedName>
        <fullName evidence="2">Uncharacterized protein</fullName>
    </submittedName>
</protein>
<evidence type="ECO:0000313" key="2">
    <source>
        <dbReference type="EMBL" id="MPL62865.1"/>
    </source>
</evidence>
<comment type="caution">
    <text evidence="2">The sequence shown here is derived from an EMBL/GenBank/DDBJ whole genome shotgun (WGS) entry which is preliminary data.</text>
</comment>
<dbReference type="AlphaFoldDB" id="A0A644T7F3"/>
<gene>
    <name evidence="2" type="ORF">SDC9_08485</name>
</gene>
<accession>A0A644T7F3</accession>
<proteinExistence type="predicted"/>
<keyword evidence="1" id="KW-1133">Transmembrane helix</keyword>
<organism evidence="2">
    <name type="scientific">bioreactor metagenome</name>
    <dbReference type="NCBI Taxonomy" id="1076179"/>
    <lineage>
        <taxon>unclassified sequences</taxon>
        <taxon>metagenomes</taxon>
        <taxon>ecological metagenomes</taxon>
    </lineage>
</organism>
<keyword evidence="1" id="KW-0472">Membrane</keyword>
<feature type="transmembrane region" description="Helical" evidence="1">
    <location>
        <begin position="7"/>
        <end position="27"/>
    </location>
</feature>